<dbReference type="AlphaFoldDB" id="A0A5J6LE94"/>
<keyword evidence="2" id="KW-0560">Oxidoreductase</keyword>
<keyword evidence="4" id="KW-1185">Reference proteome</keyword>
<dbReference type="Proteomes" id="UP000325606">
    <property type="component" value="Chromosome"/>
</dbReference>
<accession>A0A5J6LE94</accession>
<comment type="similarity">
    <text evidence="1">Belongs to the short-chain dehydrogenases/reductases (SDR) family.</text>
</comment>
<evidence type="ECO:0000313" key="4">
    <source>
        <dbReference type="Proteomes" id="UP000325606"/>
    </source>
</evidence>
<dbReference type="FunFam" id="3.40.50.720:FF:000084">
    <property type="entry name" value="Short-chain dehydrogenase reductase"/>
    <property type="match status" value="1"/>
</dbReference>
<sequence>MINSRFNNKNILITGAGTGMGKAAALRLATEGAQLALIGRSEEPLQQVVSEVESLGTHAISLPCDITDTAALSNAIQLILKSFGRLDGVFANAGTLGEFCPVSDTALSQLDSLIDTNLKGTLATIQQSLPLMDTGAIVINASWTASAVMPGAGAYAATKGALLSLMKTLAVEKGQQNIRVNAVSPGIILTPMASEVLAPELSRKLADHTALKRNGTPSDVSGTIAWLLSDDAAFVTGQEIIIDGGYTIGGVRL</sequence>
<dbReference type="InterPro" id="IPR036291">
    <property type="entry name" value="NAD(P)-bd_dom_sf"/>
</dbReference>
<dbReference type="PANTHER" id="PTHR24321">
    <property type="entry name" value="DEHYDROGENASES, SHORT CHAIN"/>
    <property type="match status" value="1"/>
</dbReference>
<evidence type="ECO:0000313" key="3">
    <source>
        <dbReference type="EMBL" id="QEW06616.1"/>
    </source>
</evidence>
<dbReference type="Gene3D" id="3.40.50.720">
    <property type="entry name" value="NAD(P)-binding Rossmann-like Domain"/>
    <property type="match status" value="1"/>
</dbReference>
<protein>
    <submittedName>
        <fullName evidence="3">SDR family oxidoreductase</fullName>
    </submittedName>
</protein>
<dbReference type="CDD" id="cd05233">
    <property type="entry name" value="SDR_c"/>
    <property type="match status" value="1"/>
</dbReference>
<dbReference type="KEGG" id="nik:F5I99_08920"/>
<dbReference type="PROSITE" id="PS00061">
    <property type="entry name" value="ADH_SHORT"/>
    <property type="match status" value="1"/>
</dbReference>
<dbReference type="GO" id="GO:0016491">
    <property type="term" value="F:oxidoreductase activity"/>
    <property type="evidence" value="ECO:0007669"/>
    <property type="project" value="UniProtKB-KW"/>
</dbReference>
<reference evidence="3 4" key="1">
    <citation type="submission" date="2019-09" db="EMBL/GenBank/DDBJ databases">
        <title>Nitrincola iocasae sp. nov., a bacterium isolated from the sediment collected at a cold seep field in South China Sea.</title>
        <authorList>
            <person name="Zhang H."/>
            <person name="Wang H."/>
            <person name="Li C."/>
        </authorList>
    </citation>
    <scope>NUCLEOTIDE SEQUENCE [LARGE SCALE GENOMIC DNA]</scope>
    <source>
        <strain evidence="3 4">KXZD1103</strain>
    </source>
</reference>
<dbReference type="Pfam" id="PF13561">
    <property type="entry name" value="adh_short_C2"/>
    <property type="match status" value="1"/>
</dbReference>
<dbReference type="PANTHER" id="PTHR24321:SF8">
    <property type="entry name" value="ESTRADIOL 17-BETA-DEHYDROGENASE 8-RELATED"/>
    <property type="match status" value="1"/>
</dbReference>
<dbReference type="PRINTS" id="PR00081">
    <property type="entry name" value="GDHRDH"/>
</dbReference>
<gene>
    <name evidence="3" type="ORF">F5I99_08920</name>
</gene>
<dbReference type="SUPFAM" id="SSF51735">
    <property type="entry name" value="NAD(P)-binding Rossmann-fold domains"/>
    <property type="match status" value="1"/>
</dbReference>
<dbReference type="InterPro" id="IPR020904">
    <property type="entry name" value="Sc_DH/Rdtase_CS"/>
</dbReference>
<proteinExistence type="inferred from homology"/>
<organism evidence="3 4">
    <name type="scientific">Nitrincola iocasae</name>
    <dbReference type="NCBI Taxonomy" id="2614693"/>
    <lineage>
        <taxon>Bacteria</taxon>
        <taxon>Pseudomonadati</taxon>
        <taxon>Pseudomonadota</taxon>
        <taxon>Gammaproteobacteria</taxon>
        <taxon>Oceanospirillales</taxon>
        <taxon>Oceanospirillaceae</taxon>
        <taxon>Nitrincola</taxon>
    </lineage>
</organism>
<name>A0A5J6LE94_9GAMM</name>
<dbReference type="EMBL" id="CP044222">
    <property type="protein sequence ID" value="QEW06616.1"/>
    <property type="molecule type" value="Genomic_DNA"/>
</dbReference>
<evidence type="ECO:0000256" key="1">
    <source>
        <dbReference type="ARBA" id="ARBA00006484"/>
    </source>
</evidence>
<evidence type="ECO:0000256" key="2">
    <source>
        <dbReference type="ARBA" id="ARBA00023002"/>
    </source>
</evidence>
<dbReference type="RefSeq" id="WP_151055168.1">
    <property type="nucleotide sequence ID" value="NZ_CP044222.1"/>
</dbReference>
<dbReference type="InterPro" id="IPR002347">
    <property type="entry name" value="SDR_fam"/>
</dbReference>